<keyword evidence="2" id="KW-1185">Reference proteome</keyword>
<dbReference type="AlphaFoldDB" id="A0A1I1YUJ1"/>
<dbReference type="InterPro" id="IPR025549">
    <property type="entry name" value="YjzC"/>
</dbReference>
<dbReference type="RefSeq" id="WP_096328287.1">
    <property type="nucleotide sequence ID" value="NZ_FOMX01000010.1"/>
</dbReference>
<proteinExistence type="predicted"/>
<dbReference type="Pfam" id="PF14168">
    <property type="entry name" value="YjzC"/>
    <property type="match status" value="1"/>
</dbReference>
<evidence type="ECO:0000313" key="1">
    <source>
        <dbReference type="EMBL" id="SFE23147.1"/>
    </source>
</evidence>
<dbReference type="OrthoDB" id="5521296at2"/>
<organism evidence="1 2">
    <name type="scientific">Nannocystis exedens</name>
    <dbReference type="NCBI Taxonomy" id="54"/>
    <lineage>
        <taxon>Bacteria</taxon>
        <taxon>Pseudomonadati</taxon>
        <taxon>Myxococcota</taxon>
        <taxon>Polyangia</taxon>
        <taxon>Nannocystales</taxon>
        <taxon>Nannocystaceae</taxon>
        <taxon>Nannocystis</taxon>
    </lineage>
</organism>
<name>A0A1I1YUJ1_9BACT</name>
<accession>A0A1I1YUJ1</accession>
<reference evidence="2" key="1">
    <citation type="submission" date="2016-10" db="EMBL/GenBank/DDBJ databases">
        <authorList>
            <person name="Varghese N."/>
            <person name="Submissions S."/>
        </authorList>
    </citation>
    <scope>NUCLEOTIDE SEQUENCE [LARGE SCALE GENOMIC DNA]</scope>
    <source>
        <strain evidence="2">ATCC 25963</strain>
    </source>
</reference>
<dbReference type="EMBL" id="FOMX01000010">
    <property type="protein sequence ID" value="SFE23147.1"/>
    <property type="molecule type" value="Genomic_DNA"/>
</dbReference>
<protein>
    <submittedName>
        <fullName evidence="1">YjzC-like protein</fullName>
    </submittedName>
</protein>
<dbReference type="STRING" id="54.SAMN02745121_03549"/>
<sequence>MASVGDRFKTGETCVASGVYGFGGYTDGTSSPPPTQEERVISLRQGHVFPPIRSSNRGAYWLLHRLH</sequence>
<evidence type="ECO:0000313" key="2">
    <source>
        <dbReference type="Proteomes" id="UP000199400"/>
    </source>
</evidence>
<gene>
    <name evidence="1" type="ORF">SAMN02745121_03549</name>
</gene>
<dbReference type="Proteomes" id="UP000199400">
    <property type="component" value="Unassembled WGS sequence"/>
</dbReference>